<evidence type="ECO:0000313" key="1">
    <source>
        <dbReference type="EMBL" id="CEK92512.1"/>
    </source>
</evidence>
<dbReference type="AlphaFoldDB" id="A0A0B7BI10"/>
<protein>
    <submittedName>
        <fullName evidence="1">Uncharacterized protein</fullName>
    </submittedName>
</protein>
<sequence>MFSTFINISFSALAIMKLKCFEVGRQNTVKDNSLFELSHTLTTLIRKYTHH</sequence>
<gene>
    <name evidence="1" type="primary">ORF188716</name>
</gene>
<name>A0A0B7BI10_9EUPU</name>
<organism evidence="1">
    <name type="scientific">Arion vulgaris</name>
    <dbReference type="NCBI Taxonomy" id="1028688"/>
    <lineage>
        <taxon>Eukaryota</taxon>
        <taxon>Metazoa</taxon>
        <taxon>Spiralia</taxon>
        <taxon>Lophotrochozoa</taxon>
        <taxon>Mollusca</taxon>
        <taxon>Gastropoda</taxon>
        <taxon>Heterobranchia</taxon>
        <taxon>Euthyneura</taxon>
        <taxon>Panpulmonata</taxon>
        <taxon>Eupulmonata</taxon>
        <taxon>Stylommatophora</taxon>
        <taxon>Helicina</taxon>
        <taxon>Arionoidea</taxon>
        <taxon>Arionidae</taxon>
        <taxon>Arion</taxon>
    </lineage>
</organism>
<proteinExistence type="predicted"/>
<feature type="non-terminal residue" evidence="1">
    <location>
        <position position="51"/>
    </location>
</feature>
<accession>A0A0B7BI10</accession>
<reference evidence="1" key="1">
    <citation type="submission" date="2014-12" db="EMBL/GenBank/DDBJ databases">
        <title>Insight into the proteome of Arion vulgaris.</title>
        <authorList>
            <person name="Aradska J."/>
            <person name="Bulat T."/>
            <person name="Smidak R."/>
            <person name="Sarate P."/>
            <person name="Gangsoo J."/>
            <person name="Sialana F."/>
            <person name="Bilban M."/>
            <person name="Lubec G."/>
        </authorList>
    </citation>
    <scope>NUCLEOTIDE SEQUENCE</scope>
    <source>
        <tissue evidence="1">Skin</tissue>
    </source>
</reference>
<dbReference type="EMBL" id="HACG01045647">
    <property type="protein sequence ID" value="CEK92512.1"/>
    <property type="molecule type" value="Transcribed_RNA"/>
</dbReference>